<keyword evidence="4" id="KW-0547">Nucleotide-binding</keyword>
<proteinExistence type="inferred from homology"/>
<keyword evidence="4" id="KW-0859">Xylose metabolism</keyword>
<dbReference type="GO" id="GO:0016301">
    <property type="term" value="F:kinase activity"/>
    <property type="evidence" value="ECO:0007669"/>
    <property type="project" value="UniProtKB-KW"/>
</dbReference>
<dbReference type="InterPro" id="IPR000577">
    <property type="entry name" value="Carb_kinase_FGGY"/>
</dbReference>
<comment type="similarity">
    <text evidence="1 4">Belongs to the FGGY kinase family.</text>
</comment>
<dbReference type="PANTHER" id="PTHR10196">
    <property type="entry name" value="SUGAR KINASE"/>
    <property type="match status" value="1"/>
</dbReference>
<dbReference type="GeneID" id="101858788"/>
<dbReference type="EC" id="2.7.1.17" evidence="4"/>
<dbReference type="PANTHER" id="PTHR10196:SF57">
    <property type="entry name" value="XYLULOSE KINASE"/>
    <property type="match status" value="1"/>
</dbReference>
<dbReference type="InterPro" id="IPR043129">
    <property type="entry name" value="ATPase_NBD"/>
</dbReference>
<dbReference type="InterPro" id="IPR018485">
    <property type="entry name" value="FGGY_C"/>
</dbReference>
<keyword evidence="7" id="KW-1185">Reference proteome</keyword>
<dbReference type="PIRSF" id="PIRSF000538">
    <property type="entry name" value="GlpK"/>
    <property type="match status" value="1"/>
</dbReference>
<dbReference type="CDD" id="cd07776">
    <property type="entry name" value="ASKHA_NBD_FGGY_SpXK-like"/>
    <property type="match status" value="1"/>
</dbReference>
<dbReference type="RefSeq" id="XP_005101637.1">
    <property type="nucleotide sequence ID" value="XM_005101580.3"/>
</dbReference>
<name>A0ABM0JUA1_APLCA</name>
<accession>A0ABM0JUA1</accession>
<keyword evidence="4" id="KW-0067">ATP-binding</keyword>
<dbReference type="InterPro" id="IPR018484">
    <property type="entry name" value="FGGY_N"/>
</dbReference>
<evidence type="ECO:0000256" key="4">
    <source>
        <dbReference type="RuleBase" id="RU367058"/>
    </source>
</evidence>
<dbReference type="InterPro" id="IPR042024">
    <property type="entry name" value="D-XK_euk"/>
</dbReference>
<sequence length="530" mass="57836">MAGNGDGERLFLGFDFSTQQIKVLAVTDQLKVFYEDHVQFDVDLPSYKTQGGVHIHDDHKTVTAPTLMWVDALDLLLGRMKSASFPFHRVAALSGDGQQHGSVYWGQNAREVLKSLSPEKPLADQLKNCFSIDASPVWMDASTSSQCRQLEQSVGGPQKLSAITGSRAFERFTGNQIMKVFQTNREAYDNTKRISLVSSFAASLFLGDYAPIDHSDGTGMNLLDIWSRDWSPDCLQACGLDLGAKLGPVVHSTQNIGTVSQYMVSRYGFLPNCVVAAFVGDNPASLAGLAPEPGDVIVSLGTSDTVFVWLSHPTPGLEGHVFLNPIDKQDYMSLTCFKNGSLTRERIRDEKAGGSWDTFSEMLRKTPSGNHGNIGIYFDVTEIQPFAEGCFRFDDKGNKVESFLPEVEVRAVIESQFMARRVYAEAVGLQLGPKTRVIATGGASQNQAILQVLSDVFNSPVYIKDVPNSACLGNAARAKHTLLGPNVPFSSVVEGMQAPQLVASPQGDSEGYTRLVKRYQELEKMVAGSQ</sequence>
<evidence type="ECO:0000313" key="7">
    <source>
        <dbReference type="Proteomes" id="UP000694888"/>
    </source>
</evidence>
<gene>
    <name evidence="8" type="primary">LOC101858788</name>
</gene>
<evidence type="ECO:0000256" key="1">
    <source>
        <dbReference type="ARBA" id="ARBA00009156"/>
    </source>
</evidence>
<comment type="function">
    <text evidence="4">Phosphorylates D-xylulose to produce D-xylulose 5-phosphate, a molecule that may play an important role in the regulation of glucose metabolism and lipogenesis.</text>
</comment>
<dbReference type="Pfam" id="PF00370">
    <property type="entry name" value="FGGY_N"/>
    <property type="match status" value="1"/>
</dbReference>
<evidence type="ECO:0000259" key="6">
    <source>
        <dbReference type="Pfam" id="PF02782"/>
    </source>
</evidence>
<reference evidence="8" key="1">
    <citation type="submission" date="2025-08" db="UniProtKB">
        <authorList>
            <consortium name="RefSeq"/>
        </authorList>
    </citation>
    <scope>IDENTIFICATION</scope>
</reference>
<keyword evidence="3 4" id="KW-0418">Kinase</keyword>
<dbReference type="SUPFAM" id="SSF53067">
    <property type="entry name" value="Actin-like ATPase domain"/>
    <property type="match status" value="2"/>
</dbReference>
<keyword evidence="2 4" id="KW-0808">Transferase</keyword>
<evidence type="ECO:0000256" key="3">
    <source>
        <dbReference type="ARBA" id="ARBA00022777"/>
    </source>
</evidence>
<keyword evidence="4" id="KW-0119">Carbohydrate metabolism</keyword>
<feature type="domain" description="Carbohydrate kinase FGGY C-terminal" evidence="6">
    <location>
        <begin position="298"/>
        <end position="479"/>
    </location>
</feature>
<organism evidence="7 8">
    <name type="scientific">Aplysia californica</name>
    <name type="common">California sea hare</name>
    <dbReference type="NCBI Taxonomy" id="6500"/>
    <lineage>
        <taxon>Eukaryota</taxon>
        <taxon>Metazoa</taxon>
        <taxon>Spiralia</taxon>
        <taxon>Lophotrochozoa</taxon>
        <taxon>Mollusca</taxon>
        <taxon>Gastropoda</taxon>
        <taxon>Heterobranchia</taxon>
        <taxon>Euthyneura</taxon>
        <taxon>Tectipleura</taxon>
        <taxon>Aplysiida</taxon>
        <taxon>Aplysioidea</taxon>
        <taxon>Aplysiidae</taxon>
        <taxon>Aplysia</taxon>
    </lineage>
</organism>
<evidence type="ECO:0000313" key="8">
    <source>
        <dbReference type="RefSeq" id="XP_005101637.1"/>
    </source>
</evidence>
<protein>
    <recommendedName>
        <fullName evidence="4">Xylulose kinase</fullName>
        <ecNumber evidence="4">2.7.1.17</ecNumber>
    </recommendedName>
</protein>
<evidence type="ECO:0000256" key="2">
    <source>
        <dbReference type="ARBA" id="ARBA00022679"/>
    </source>
</evidence>
<dbReference type="Proteomes" id="UP000694888">
    <property type="component" value="Unplaced"/>
</dbReference>
<comment type="catalytic activity">
    <reaction evidence="4">
        <text>D-xylulose + ATP = D-xylulose 5-phosphate + ADP + H(+)</text>
        <dbReference type="Rhea" id="RHEA:10964"/>
        <dbReference type="ChEBI" id="CHEBI:15378"/>
        <dbReference type="ChEBI" id="CHEBI:17140"/>
        <dbReference type="ChEBI" id="CHEBI:30616"/>
        <dbReference type="ChEBI" id="CHEBI:57737"/>
        <dbReference type="ChEBI" id="CHEBI:456216"/>
        <dbReference type="EC" id="2.7.1.17"/>
    </reaction>
</comment>
<dbReference type="Pfam" id="PF02782">
    <property type="entry name" value="FGGY_C"/>
    <property type="match status" value="1"/>
</dbReference>
<evidence type="ECO:0000259" key="5">
    <source>
        <dbReference type="Pfam" id="PF00370"/>
    </source>
</evidence>
<feature type="domain" description="Carbohydrate kinase FGGY N-terminal" evidence="5">
    <location>
        <begin position="12"/>
        <end position="288"/>
    </location>
</feature>
<dbReference type="Gene3D" id="3.30.420.40">
    <property type="match status" value="2"/>
</dbReference>